<proteinExistence type="predicted"/>
<accession>A0A0F8XC66</accession>
<reference evidence="1" key="1">
    <citation type="journal article" date="2015" name="Nature">
        <title>Complex archaea that bridge the gap between prokaryotes and eukaryotes.</title>
        <authorList>
            <person name="Spang A."/>
            <person name="Saw J.H."/>
            <person name="Jorgensen S.L."/>
            <person name="Zaremba-Niedzwiedzka K."/>
            <person name="Martijn J."/>
            <person name="Lind A.E."/>
            <person name="van Eijk R."/>
            <person name="Schleper C."/>
            <person name="Guy L."/>
            <person name="Ettema T.J."/>
        </authorList>
    </citation>
    <scope>NUCLEOTIDE SEQUENCE</scope>
</reference>
<evidence type="ECO:0000313" key="1">
    <source>
        <dbReference type="EMBL" id="KKK66413.1"/>
    </source>
</evidence>
<organism evidence="1">
    <name type="scientific">marine sediment metagenome</name>
    <dbReference type="NCBI Taxonomy" id="412755"/>
    <lineage>
        <taxon>unclassified sequences</taxon>
        <taxon>metagenomes</taxon>
        <taxon>ecological metagenomes</taxon>
    </lineage>
</organism>
<name>A0A0F8XC66_9ZZZZ</name>
<comment type="caution">
    <text evidence="1">The sequence shown here is derived from an EMBL/GenBank/DDBJ whole genome shotgun (WGS) entry which is preliminary data.</text>
</comment>
<dbReference type="EMBL" id="LAZR01060090">
    <property type="protein sequence ID" value="KKK66413.1"/>
    <property type="molecule type" value="Genomic_DNA"/>
</dbReference>
<protein>
    <submittedName>
        <fullName evidence="1">Uncharacterized protein</fullName>
    </submittedName>
</protein>
<feature type="non-terminal residue" evidence="1">
    <location>
        <position position="52"/>
    </location>
</feature>
<dbReference type="AlphaFoldDB" id="A0A0F8XC66"/>
<gene>
    <name evidence="1" type="ORF">LCGC14_2964330</name>
</gene>
<sequence length="52" mass="5516">MNDPAVIAAVVTGVLGAFEGGKRLLNRNGRNGAFTAPDREKLIELHQGSKLL</sequence>